<dbReference type="Gene3D" id="3.40.50.20">
    <property type="match status" value="2"/>
</dbReference>
<dbReference type="InterPro" id="IPR006130">
    <property type="entry name" value="Asp/Orn_carbamoylTrfase"/>
</dbReference>
<dbReference type="InterPro" id="IPR036901">
    <property type="entry name" value="Asp/Orn_carbamoylTrfase_sf"/>
</dbReference>
<dbReference type="GO" id="GO:0004070">
    <property type="term" value="F:aspartate carbamoyltransferase activity"/>
    <property type="evidence" value="ECO:0007669"/>
    <property type="project" value="UniProtKB-EC"/>
</dbReference>
<dbReference type="SMART" id="SM01097">
    <property type="entry name" value="CPSase_sm_chain"/>
    <property type="match status" value="1"/>
</dbReference>
<dbReference type="FunFam" id="3.20.20.140:FF:000036">
    <property type="entry name" value="Carbamoyl-phosphate synthase large chain"/>
    <property type="match status" value="1"/>
</dbReference>
<evidence type="ECO:0000256" key="18">
    <source>
        <dbReference type="ARBA" id="ARBA00048816"/>
    </source>
</evidence>
<dbReference type="CDD" id="cd01744">
    <property type="entry name" value="GATase1_CPSase"/>
    <property type="match status" value="1"/>
</dbReference>
<dbReference type="Pfam" id="PF02142">
    <property type="entry name" value="MGS"/>
    <property type="match status" value="1"/>
</dbReference>
<dbReference type="SUPFAM" id="SSF48108">
    <property type="entry name" value="Carbamoyl phosphate synthetase, large subunit connection domain"/>
    <property type="match status" value="1"/>
</dbReference>
<dbReference type="InterPro" id="IPR006275">
    <property type="entry name" value="CPSase_lsu"/>
</dbReference>
<dbReference type="InterPro" id="IPR016185">
    <property type="entry name" value="PreATP-grasp_dom_sf"/>
</dbReference>
<dbReference type="SMART" id="SM00851">
    <property type="entry name" value="MGS"/>
    <property type="match status" value="1"/>
</dbReference>
<comment type="similarity">
    <text evidence="16">In the 2nd section; belongs to the CarB family.</text>
</comment>
<dbReference type="Pfam" id="PF00988">
    <property type="entry name" value="CPSase_sm_chain"/>
    <property type="match status" value="1"/>
</dbReference>
<dbReference type="Gene3D" id="3.40.50.880">
    <property type="match status" value="1"/>
</dbReference>
<evidence type="ECO:0000313" key="24">
    <source>
        <dbReference type="EMBL" id="OEJ88518.1"/>
    </source>
</evidence>
<evidence type="ECO:0000256" key="20">
    <source>
        <dbReference type="ARBA" id="ARBA00049534"/>
    </source>
</evidence>
<evidence type="ECO:0000256" key="12">
    <source>
        <dbReference type="ARBA" id="ARBA00023268"/>
    </source>
</evidence>
<dbReference type="FunFam" id="3.30.1490.20:FF:000001">
    <property type="entry name" value="Carbamoyl-phosphate synthase large chain"/>
    <property type="match status" value="1"/>
</dbReference>
<keyword evidence="9" id="KW-0378">Hydrolase</keyword>
<keyword evidence="25" id="KW-1185">Reference proteome</keyword>
<dbReference type="SMART" id="SM01096">
    <property type="entry name" value="CPSase_L_D3"/>
    <property type="match status" value="1"/>
</dbReference>
<evidence type="ECO:0000259" key="22">
    <source>
        <dbReference type="PROSITE" id="PS50975"/>
    </source>
</evidence>
<dbReference type="Proteomes" id="UP000095728">
    <property type="component" value="Unassembled WGS sequence"/>
</dbReference>
<comment type="similarity">
    <text evidence="15">In the N-terminal section; belongs to the CarA family.</text>
</comment>
<feature type="domain" description="ATP-grasp" evidence="22">
    <location>
        <begin position="564"/>
        <end position="756"/>
    </location>
</feature>
<evidence type="ECO:0000256" key="3">
    <source>
        <dbReference type="ARBA" id="ARBA00004852"/>
    </source>
</evidence>
<evidence type="ECO:0000256" key="10">
    <source>
        <dbReference type="ARBA" id="ARBA00022840"/>
    </source>
</evidence>
<dbReference type="FunFam" id="1.10.1030.10:FF:000001">
    <property type="entry name" value="Carbamoyl-phosphate synthase large chain"/>
    <property type="match status" value="1"/>
</dbReference>
<dbReference type="PROSITE" id="PS00097">
    <property type="entry name" value="CARBAMOYLTRANSFERASE"/>
    <property type="match status" value="1"/>
</dbReference>
<dbReference type="InterPro" id="IPR005483">
    <property type="entry name" value="CPSase_dom"/>
</dbReference>
<evidence type="ECO:0000256" key="11">
    <source>
        <dbReference type="ARBA" id="ARBA00022975"/>
    </source>
</evidence>
<dbReference type="Gene3D" id="3.50.30.20">
    <property type="entry name" value="Carbamoyl-phosphate synthase small subunit, N-terminal domain"/>
    <property type="match status" value="1"/>
</dbReference>
<comment type="similarity">
    <text evidence="14">In the C-terminal section; belongs to the aspartate/ornithine carbamoyltransferase superfamily. ATCase family.</text>
</comment>
<dbReference type="PROSITE" id="PS50975">
    <property type="entry name" value="ATP_GRASP"/>
    <property type="match status" value="2"/>
</dbReference>
<dbReference type="Pfam" id="PF00185">
    <property type="entry name" value="OTCace"/>
    <property type="match status" value="1"/>
</dbReference>
<dbReference type="PRINTS" id="PR00099">
    <property type="entry name" value="CPSGATASE"/>
</dbReference>
<dbReference type="FunFam" id="3.50.30.20:FF:000002">
    <property type="entry name" value="Carbamoyl-phosphate synthase 1, mitochondrial"/>
    <property type="match status" value="1"/>
</dbReference>
<dbReference type="NCBIfam" id="NF009475">
    <property type="entry name" value="PRK12838.1"/>
    <property type="match status" value="1"/>
</dbReference>
<dbReference type="NCBIfam" id="NF002032">
    <property type="entry name" value="PRK00856.1"/>
    <property type="match status" value="1"/>
</dbReference>
<dbReference type="InterPro" id="IPR036897">
    <property type="entry name" value="CarbamoylP_synth_lsu_oligo_sf"/>
</dbReference>
<dbReference type="SUPFAM" id="SSF52021">
    <property type="entry name" value="Carbamoyl phosphate synthetase, small subunit N-terminal domain"/>
    <property type="match status" value="1"/>
</dbReference>
<dbReference type="GO" id="GO:0016597">
    <property type="term" value="F:amino acid binding"/>
    <property type="evidence" value="ECO:0007669"/>
    <property type="project" value="InterPro"/>
</dbReference>
<dbReference type="FunFam" id="3.40.50.1370:FF:000005">
    <property type="entry name" value="CAD protein-like isoform X1"/>
    <property type="match status" value="1"/>
</dbReference>
<keyword evidence="12" id="KW-0511">Multifunctional enzyme</keyword>
<dbReference type="Pfam" id="PF02786">
    <property type="entry name" value="CPSase_L_D2"/>
    <property type="match status" value="2"/>
</dbReference>
<dbReference type="PRINTS" id="PR00100">
    <property type="entry name" value="AOTCASE"/>
</dbReference>
<evidence type="ECO:0000256" key="7">
    <source>
        <dbReference type="ARBA" id="ARBA00022737"/>
    </source>
</evidence>
<dbReference type="InterPro" id="IPR029062">
    <property type="entry name" value="Class_I_gatase-like"/>
</dbReference>
<dbReference type="OrthoDB" id="1924069at2759"/>
<dbReference type="GO" id="GO:0006526">
    <property type="term" value="P:L-arginine biosynthetic process"/>
    <property type="evidence" value="ECO:0007669"/>
    <property type="project" value="TreeGrafter"/>
</dbReference>
<dbReference type="NCBIfam" id="TIGR01368">
    <property type="entry name" value="CPSaseIIsmall"/>
    <property type="match status" value="1"/>
</dbReference>
<sequence length="2236" mass="248497">MAIITPITPPMNHNGVEDRIMTLELKDGSLLQGYSFGHESSISGELVFQTGMVGYPESITDPSYKGQILVITFPLVGNYGVPDRNLFDEFDLPKYFESNKIHVAGLVIAHYTEKYSHYLANSSLGQWLKEEQIPAIYGIDTRMLTKHLTQSGSILGRLCLSTGKSQSETELTEFNWTENFQVPEWKDPNAENLVAQVSIKEPKLYNVPSEYEVKLNPKTKKPLRVVCIDVGMKFNQIRCFLKRGVEILVVPHNYNFLEILDEFDGLFISNGPGDPSILTEVSANINKLISPDSKYRKIPIFGICLGHQLLARSSGASTLKMKFGNRGHNIPCTSTVNGRCYITSQNHGFAVDESSLQSKWAPLFTNANDQSNEGIYNVENPWFSVQFHPESTPGPRDTEFLFDVFINSILEYVETGVAKKVEFPGGDINENLLKHPKVEAKKVLVLGSGGLSIGQAGEFDYSGSQAIKALKEEGIYTILINPNIATIQTSSGLADKVYFLPVNAEFVRKVILHERPDAIYCTFGGQTALSVGIQLKDEFESLGVKVLGTPIDTIITTEDRELFAQAMDEINEKCAKSAAASTVQEALDAVKEIGFPVIVRAAYALGGLGSGFANNEKELVDLCNVAFASSPQVLVERSMKGWKEVEYEVVRDAFDNCITVCNMENFDPLGIHTGDSIVVAPSQTLSDEDYNMLRTTAVNVIRHLGVVGECNIQYALNPFSKEYCIIEVNARLSRSSALASKATGYPLAFIAAKLGLNIPLNEVKNAVTKSTCACFEPSLDYCVVKMPRWDLKKFSRVSSELSSSMKSVGEVMSIGRTFEEAIQKAIRSTEYANLGFNGVENLDIDIDYELSHPTDLRIFAIANAFEKLGYSVDKVWELTNIDKWFLNKLYDLVQFSAKVASFSVKENLPYNVLKQAKQLGFDDRQIAKFLNSNEVAIRRLRKEYNITPFVKQIDTVAAEFPAFTNYLYLTYNASSHDVTFNDNGVMVLGSGVYRIGSSVEFDWCAVTAVRTLRKNNVKTIMINYNPETVSTDYDEADRLYFETINLERILDIYEIESSSGVIISMGGQTSNNIAMSLHREKVKILGTSPEMIDSAENRFKFSRMLDQIDVDQPAWKELTSMDDAEEFAEKVGYPVLVRPSYVLSGAAMNTVYSKDDLESYLNQAVEVSRDYPVVITKYIENAKEIEMDAVAVNGELVMHVVSEHVENAGVHSGDATLIVPPQDLSPETVKRIVIATAKIGKALKITGPYNIQFIAKNNEIKVIECNVRASRSFPFISKVVGVNLIEMATRAIVGLPVTPYPIVKLPDDYVAIKVPQFSFPRLAGADPVLGVEMASTGEVATFGHSKYEAYLKSLMATGFKLPKRNILLSIGSYKEKQELLPAVKKLYNMGFKLFATAGTADFISDHNIPVQYLEIMGEDQDEKSEYSLTKHLAQNKIDLYINLPSANRFRRPSSYVSKGYTTRRMAVDYSVPLITNVKCAKLLIEALSRHLQLDVSDRDCQTSHRTVTIPGLINISTFVPNITNVVDGPSELKEVTRLSVESGFTYSQILPLSRSGPVLTDSVNLKAAESIVQESAYTDFSLTLAGTPNNIHEIANVADKVNALFLSSRELSGKISVVSELLKNWPVEKQIIADAKTSDLASVILLASLQNRSIHITSVSNKEDLALIKTVKEQHQNVTCDVNIHSMFVSVEDHPEAVCLPDEEDQQYFWNNLDAIDVFSIGVLPSQVAAFTGNKIVTGLGIKDALPLLLTAINQGRLTIDDVVTKLHDNPCRIFNIPEQKSTVQLDLDFTFRSTKRWSPYTKGGLTGGVERVLINGETIVLSGDLVAIEANGKSLFEADLHHAQAPAHHTVEAEPQVARRFSDVAAGQQTPKRRFSFSNERRYSNMSLDEEAIEDSQPTLEQRLMTSRPPKELAAPGAIETLIRGNNPFLNRNILSVNQFKRSDFHALFAVAQELRAGVERVGVLDLMKGRVLTTIFYEPSTRTSSSFIAAMERLGGRTVNINTSSSSVKKGETLQDTIRTLACYSDAIALRHPDEMSAHIAAKYSPVPIINGGNGSREHPTQAFLDLFTIREEVGTVNGITITFMGDLKYGRPVHSLCRLLRHYHVRINLVSPKELQLPNALKKELADAGLLGEESETLTNEILAKSDVLYCTRVQQERFDTPEQYEKLKDTYVVDNKLLSNAKQNMIVMHPLPRVNEIREEVDYDHRAAYFRQMRYGLFVRMALLAMVMGVDL</sequence>
<dbReference type="NCBIfam" id="NF003671">
    <property type="entry name" value="PRK05294.1"/>
    <property type="match status" value="1"/>
</dbReference>
<evidence type="ECO:0000256" key="15">
    <source>
        <dbReference type="ARBA" id="ARBA00043984"/>
    </source>
</evidence>
<dbReference type="EMBL" id="LPNM01000005">
    <property type="protein sequence ID" value="OEJ88518.1"/>
    <property type="molecule type" value="Genomic_DNA"/>
</dbReference>
<comment type="catalytic activity">
    <reaction evidence="17">
        <text>hydrogencarbonate + NH4(+) + 2 ATP = carbamoyl phosphate + 2 ADP + phosphate + 2 H(+)</text>
        <dbReference type="Rhea" id="RHEA:18029"/>
        <dbReference type="ChEBI" id="CHEBI:15378"/>
        <dbReference type="ChEBI" id="CHEBI:17544"/>
        <dbReference type="ChEBI" id="CHEBI:28938"/>
        <dbReference type="ChEBI" id="CHEBI:30616"/>
        <dbReference type="ChEBI" id="CHEBI:43474"/>
        <dbReference type="ChEBI" id="CHEBI:58228"/>
        <dbReference type="ChEBI" id="CHEBI:456216"/>
        <dbReference type="EC" id="6.3.4.16"/>
    </reaction>
</comment>
<dbReference type="PROSITE" id="PS00866">
    <property type="entry name" value="CPSASE_1"/>
    <property type="match status" value="2"/>
</dbReference>
<dbReference type="FunFam" id="3.30.470.20:FF:000004">
    <property type="entry name" value="Carbamoyl-phosphate synthase (glutamine-hydrolyzing)"/>
    <property type="match status" value="1"/>
</dbReference>
<comment type="catalytic activity">
    <reaction evidence="18">
        <text>hydrogencarbonate + L-glutamine + 2 ATP + H2O = carbamoyl phosphate + L-glutamate + 2 ADP + phosphate + 2 H(+)</text>
        <dbReference type="Rhea" id="RHEA:18633"/>
        <dbReference type="ChEBI" id="CHEBI:15377"/>
        <dbReference type="ChEBI" id="CHEBI:15378"/>
        <dbReference type="ChEBI" id="CHEBI:17544"/>
        <dbReference type="ChEBI" id="CHEBI:29985"/>
        <dbReference type="ChEBI" id="CHEBI:30616"/>
        <dbReference type="ChEBI" id="CHEBI:43474"/>
        <dbReference type="ChEBI" id="CHEBI:58228"/>
        <dbReference type="ChEBI" id="CHEBI:58359"/>
        <dbReference type="ChEBI" id="CHEBI:456216"/>
        <dbReference type="EC" id="6.3.5.5"/>
    </reaction>
</comment>
<dbReference type="InterPro" id="IPR005479">
    <property type="entry name" value="CPAse_ATP-bd"/>
</dbReference>
<dbReference type="GO" id="GO:0004088">
    <property type="term" value="F:carbamoyl-phosphate synthase (glutamine-hydrolyzing) activity"/>
    <property type="evidence" value="ECO:0007669"/>
    <property type="project" value="UniProtKB-EC"/>
</dbReference>
<dbReference type="GO" id="GO:0006207">
    <property type="term" value="P:'de novo' pyrimidine nucleobase biosynthetic process"/>
    <property type="evidence" value="ECO:0007669"/>
    <property type="project" value="InterPro"/>
</dbReference>
<dbReference type="NCBIfam" id="TIGR00670">
    <property type="entry name" value="asp_carb_tr"/>
    <property type="match status" value="1"/>
</dbReference>
<dbReference type="InterPro" id="IPR006131">
    <property type="entry name" value="Asp_carbamoyltransf_Asp/Orn-bd"/>
</dbReference>
<proteinExistence type="inferred from homology"/>
<evidence type="ECO:0000256" key="19">
    <source>
        <dbReference type="ARBA" id="ARBA00048859"/>
    </source>
</evidence>
<dbReference type="HAMAP" id="MF_01209">
    <property type="entry name" value="CPSase_S_chain"/>
    <property type="match status" value="1"/>
</dbReference>
<dbReference type="SUPFAM" id="SSF56059">
    <property type="entry name" value="Glutathione synthetase ATP-binding domain-like"/>
    <property type="match status" value="2"/>
</dbReference>
<dbReference type="PROSITE" id="PS00867">
    <property type="entry name" value="CPSASE_2"/>
    <property type="match status" value="2"/>
</dbReference>
<keyword evidence="8 21" id="KW-0547">Nucleotide-binding</keyword>
<evidence type="ECO:0000313" key="25">
    <source>
        <dbReference type="Proteomes" id="UP000095728"/>
    </source>
</evidence>
<dbReference type="SUPFAM" id="SSF52440">
    <property type="entry name" value="PreATP-grasp domain"/>
    <property type="match status" value="2"/>
</dbReference>
<dbReference type="Gene3D" id="3.40.50.1370">
    <property type="entry name" value="Aspartate/ornithine carbamoyltransferase"/>
    <property type="match status" value="2"/>
</dbReference>
<dbReference type="GO" id="GO:0044205">
    <property type="term" value="P:'de novo' UMP biosynthetic process"/>
    <property type="evidence" value="ECO:0007669"/>
    <property type="project" value="UniProtKB-UniPathway"/>
</dbReference>
<evidence type="ECO:0000256" key="14">
    <source>
        <dbReference type="ARBA" id="ARBA00043979"/>
    </source>
</evidence>
<dbReference type="FunFam" id="3.40.50.1370:FF:000002">
    <property type="entry name" value="Aspartate carbamoyltransferase 2"/>
    <property type="match status" value="1"/>
</dbReference>
<dbReference type="FunFam" id="3.30.470.20:FF:000001">
    <property type="entry name" value="Carbamoyl-phosphate synthase large chain"/>
    <property type="match status" value="1"/>
</dbReference>
<evidence type="ECO:0000259" key="23">
    <source>
        <dbReference type="PROSITE" id="PS51855"/>
    </source>
</evidence>
<dbReference type="Gene3D" id="3.40.50.1380">
    <property type="entry name" value="Methylglyoxal synthase-like domain"/>
    <property type="match status" value="1"/>
</dbReference>
<dbReference type="FunCoup" id="A0A1E5RNR6">
    <property type="interactions" value="1793"/>
</dbReference>
<dbReference type="InterPro" id="IPR006274">
    <property type="entry name" value="CarbamoylP_synth_ssu"/>
</dbReference>
<dbReference type="InterPro" id="IPR011607">
    <property type="entry name" value="MGS-like_dom"/>
</dbReference>
<evidence type="ECO:0000256" key="17">
    <source>
        <dbReference type="ARBA" id="ARBA00047359"/>
    </source>
</evidence>
<keyword evidence="11" id="KW-0665">Pyrimidine biosynthesis</keyword>
<dbReference type="Gene3D" id="3.30.470.20">
    <property type="entry name" value="ATP-grasp fold, B domain"/>
    <property type="match status" value="2"/>
</dbReference>
<dbReference type="InterPro" id="IPR036480">
    <property type="entry name" value="CarbP_synth_ssu_N_sf"/>
</dbReference>
<dbReference type="GO" id="GO:0005524">
    <property type="term" value="F:ATP binding"/>
    <property type="evidence" value="ECO:0007669"/>
    <property type="project" value="UniProtKB-UniRule"/>
</dbReference>
<comment type="pathway">
    <text evidence="3">Pyrimidine metabolism; UMP biosynthesis via de novo pathway; (S)-dihydroorotate from bicarbonate: step 2/3.</text>
</comment>
<evidence type="ECO:0000256" key="9">
    <source>
        <dbReference type="ARBA" id="ARBA00022801"/>
    </source>
</evidence>
<dbReference type="PANTHER" id="PTHR11405:SF5">
    <property type="entry name" value="CAD PROTEIN"/>
    <property type="match status" value="1"/>
</dbReference>
<dbReference type="NCBIfam" id="NF009455">
    <property type="entry name" value="PRK12815.1"/>
    <property type="match status" value="1"/>
</dbReference>
<evidence type="ECO:0000256" key="13">
    <source>
        <dbReference type="ARBA" id="ARBA00043968"/>
    </source>
</evidence>
<dbReference type="UniPathway" id="UPA00070">
    <property type="reaction ID" value="UER00115"/>
</dbReference>
<dbReference type="PANTHER" id="PTHR11405">
    <property type="entry name" value="CARBAMOYLTRANSFERASE FAMILY MEMBER"/>
    <property type="match status" value="1"/>
</dbReference>
<dbReference type="InterPro" id="IPR006132">
    <property type="entry name" value="Asp/Orn_carbamoyltranf_P-bd"/>
</dbReference>
<dbReference type="InterPro" id="IPR036914">
    <property type="entry name" value="MGS-like_dom_sf"/>
</dbReference>
<dbReference type="SUPFAM" id="SSF53671">
    <property type="entry name" value="Aspartate/ornithine carbamoyltransferase"/>
    <property type="match status" value="1"/>
</dbReference>
<dbReference type="InterPro" id="IPR032466">
    <property type="entry name" value="Metal_Hydrolase"/>
</dbReference>
<dbReference type="Gene3D" id="3.30.1490.20">
    <property type="entry name" value="ATP-grasp fold, A domain"/>
    <property type="match status" value="1"/>
</dbReference>
<evidence type="ECO:0000256" key="16">
    <source>
        <dbReference type="ARBA" id="ARBA00043998"/>
    </source>
</evidence>
<dbReference type="InterPro" id="IPR013815">
    <property type="entry name" value="ATP_grasp_subdomain_1"/>
</dbReference>
<feature type="domain" description="ATP-grasp" evidence="22">
    <location>
        <begin position="1102"/>
        <end position="1293"/>
    </location>
</feature>
<dbReference type="FunFam" id="3.40.50.20:FF:000002">
    <property type="entry name" value="Carbamoyl-phosphate synthase large chain"/>
    <property type="match status" value="1"/>
</dbReference>
<comment type="similarity">
    <text evidence="13">In the 3rd section; belongs to the metallo-dependent hydrolases superfamily. DHOase family. CAD subfamily.</text>
</comment>
<dbReference type="SUPFAM" id="SSF52317">
    <property type="entry name" value="Class I glutamine amidotransferase-like"/>
    <property type="match status" value="1"/>
</dbReference>
<dbReference type="GO" id="GO:0004087">
    <property type="term" value="F:carbamoyl-phosphate synthase (ammonia) activity"/>
    <property type="evidence" value="ECO:0007669"/>
    <property type="project" value="UniProtKB-EC"/>
</dbReference>
<keyword evidence="7" id="KW-0677">Repeat</keyword>
<dbReference type="HAMAP" id="MF_00001">
    <property type="entry name" value="Asp_carb_tr"/>
    <property type="match status" value="1"/>
</dbReference>
<dbReference type="Gene3D" id="1.10.1030.10">
    <property type="entry name" value="Carbamoyl-phosphate synthetase, large subunit oligomerisation domain"/>
    <property type="match status" value="1"/>
</dbReference>
<dbReference type="Gene3D" id="3.20.20.140">
    <property type="entry name" value="Metal-dependent hydrolases"/>
    <property type="match status" value="1"/>
</dbReference>
<keyword evidence="6" id="KW-0808">Transferase</keyword>
<dbReference type="Pfam" id="PF02729">
    <property type="entry name" value="OTCace_N"/>
    <property type="match status" value="1"/>
</dbReference>
<dbReference type="CDD" id="cd01423">
    <property type="entry name" value="MGS_CPS_I_III"/>
    <property type="match status" value="1"/>
</dbReference>
<dbReference type="InterPro" id="IPR017926">
    <property type="entry name" value="GATASE"/>
</dbReference>
<evidence type="ECO:0000256" key="8">
    <source>
        <dbReference type="ARBA" id="ARBA00022741"/>
    </source>
</evidence>
<evidence type="ECO:0000256" key="21">
    <source>
        <dbReference type="PROSITE-ProRule" id="PRU00409"/>
    </source>
</evidence>
<keyword evidence="10 21" id="KW-0067">ATP-binding</keyword>
<dbReference type="FunFam" id="3.40.50.20:FF:000011">
    <property type="entry name" value="CAD protein-like isoform X1"/>
    <property type="match status" value="1"/>
</dbReference>
<comment type="caution">
    <text evidence="24">The sequence shown here is derived from an EMBL/GenBank/DDBJ whole genome shotgun (WGS) entry which is preliminary data.</text>
</comment>
<dbReference type="InterPro" id="IPR002082">
    <property type="entry name" value="Asp_carbamoyltransf"/>
</dbReference>
<dbReference type="Pfam" id="PF00117">
    <property type="entry name" value="GATase"/>
    <property type="match status" value="1"/>
</dbReference>
<accession>A0A1E5RNR6</accession>
<dbReference type="InterPro" id="IPR005480">
    <property type="entry name" value="CPSase_lsu_oligo"/>
</dbReference>
<dbReference type="Pfam" id="PF02787">
    <property type="entry name" value="CPSase_L_D3"/>
    <property type="match status" value="1"/>
</dbReference>
<reference evidence="25" key="1">
    <citation type="journal article" date="2016" name="Genome Announc.">
        <title>Genome sequences of three species of Hanseniaspora isolated from spontaneous wine fermentations.</title>
        <authorList>
            <person name="Sternes P.R."/>
            <person name="Lee D."/>
            <person name="Kutyna D.R."/>
            <person name="Borneman A.R."/>
        </authorList>
    </citation>
    <scope>NUCLEOTIDE SEQUENCE [LARGE SCALE GENOMIC DNA]</scope>
    <source>
        <strain evidence="25">AWRI3579</strain>
    </source>
</reference>
<dbReference type="NCBIfam" id="TIGR01369">
    <property type="entry name" value="CPSaseII_lrg"/>
    <property type="match status" value="1"/>
</dbReference>
<dbReference type="InParanoid" id="A0A1E5RNR6"/>
<dbReference type="GO" id="GO:0006541">
    <property type="term" value="P:glutamine metabolic process"/>
    <property type="evidence" value="ECO:0007669"/>
    <property type="project" value="InterPro"/>
</dbReference>
<evidence type="ECO:0000256" key="2">
    <source>
        <dbReference type="ARBA" id="ARBA00004812"/>
    </source>
</evidence>
<dbReference type="GO" id="GO:0046872">
    <property type="term" value="F:metal ion binding"/>
    <property type="evidence" value="ECO:0007669"/>
    <property type="project" value="InterPro"/>
</dbReference>
<organism evidence="24 25">
    <name type="scientific">Hanseniaspora osmophila</name>
    <dbReference type="NCBI Taxonomy" id="56408"/>
    <lineage>
        <taxon>Eukaryota</taxon>
        <taxon>Fungi</taxon>
        <taxon>Dikarya</taxon>
        <taxon>Ascomycota</taxon>
        <taxon>Saccharomycotina</taxon>
        <taxon>Saccharomycetes</taxon>
        <taxon>Saccharomycodales</taxon>
        <taxon>Saccharomycodaceae</taxon>
        <taxon>Hanseniaspora</taxon>
    </lineage>
</organism>
<evidence type="ECO:0000256" key="5">
    <source>
        <dbReference type="ARBA" id="ARBA00022598"/>
    </source>
</evidence>
<dbReference type="PROSITE" id="PS51273">
    <property type="entry name" value="GATASE_TYPE_1"/>
    <property type="match status" value="1"/>
</dbReference>
<dbReference type="GO" id="GO:0005951">
    <property type="term" value="C:carbamoyl-phosphate synthase complex"/>
    <property type="evidence" value="ECO:0007669"/>
    <property type="project" value="TreeGrafter"/>
</dbReference>
<comment type="catalytic activity">
    <reaction evidence="19">
        <text>carbamoyl phosphate + L-aspartate = N-carbamoyl-L-aspartate + phosphate + H(+)</text>
        <dbReference type="Rhea" id="RHEA:20013"/>
        <dbReference type="ChEBI" id="CHEBI:15378"/>
        <dbReference type="ChEBI" id="CHEBI:29991"/>
        <dbReference type="ChEBI" id="CHEBI:32814"/>
        <dbReference type="ChEBI" id="CHEBI:43474"/>
        <dbReference type="ChEBI" id="CHEBI:58228"/>
        <dbReference type="EC" id="2.1.3.2"/>
    </reaction>
</comment>
<dbReference type="SUPFAM" id="SSF52335">
    <property type="entry name" value="Methylglyoxal synthase-like"/>
    <property type="match status" value="1"/>
</dbReference>
<dbReference type="InterPro" id="IPR035686">
    <property type="entry name" value="CPSase_GATase1"/>
</dbReference>
<dbReference type="InterPro" id="IPR011761">
    <property type="entry name" value="ATP-grasp"/>
</dbReference>
<dbReference type="SUPFAM" id="SSF51556">
    <property type="entry name" value="Metallo-dependent hydrolases"/>
    <property type="match status" value="1"/>
</dbReference>
<dbReference type="GO" id="GO:0004359">
    <property type="term" value="F:glutaminase activity"/>
    <property type="evidence" value="ECO:0007669"/>
    <property type="project" value="UniProtKB-EC"/>
</dbReference>
<feature type="domain" description="MGS-like" evidence="23">
    <location>
        <begin position="1359"/>
        <end position="1507"/>
    </location>
</feature>
<dbReference type="PRINTS" id="PR00098">
    <property type="entry name" value="CPSASE"/>
</dbReference>
<comment type="cofactor">
    <cofactor evidence="1">
        <name>Zn(2+)</name>
        <dbReference type="ChEBI" id="CHEBI:29105"/>
    </cofactor>
</comment>
<evidence type="ECO:0000256" key="4">
    <source>
        <dbReference type="ARBA" id="ARBA00022553"/>
    </source>
</evidence>
<comment type="catalytic activity">
    <reaction evidence="20">
        <text>L-glutamine + H2O = L-glutamate + NH4(+)</text>
        <dbReference type="Rhea" id="RHEA:15889"/>
        <dbReference type="ChEBI" id="CHEBI:15377"/>
        <dbReference type="ChEBI" id="CHEBI:28938"/>
        <dbReference type="ChEBI" id="CHEBI:29985"/>
        <dbReference type="ChEBI" id="CHEBI:58359"/>
        <dbReference type="EC" id="3.5.1.2"/>
    </reaction>
</comment>
<dbReference type="Pfam" id="PF25596">
    <property type="entry name" value="CPSase_L_D1"/>
    <property type="match status" value="2"/>
</dbReference>
<dbReference type="InterPro" id="IPR058047">
    <property type="entry name" value="CPSase_preATP-grasp"/>
</dbReference>
<keyword evidence="5" id="KW-0436">Ligase</keyword>
<comment type="pathway">
    <text evidence="2">Pyrimidine metabolism; UMP biosynthesis via de novo pathway; (S)-dihydroorotate from bicarbonate: step 1/3.</text>
</comment>
<dbReference type="PROSITE" id="PS51855">
    <property type="entry name" value="MGS"/>
    <property type="match status" value="1"/>
</dbReference>
<name>A0A1E5RNR6_9ASCO</name>
<evidence type="ECO:0000256" key="6">
    <source>
        <dbReference type="ARBA" id="ARBA00022679"/>
    </source>
</evidence>
<dbReference type="FunFam" id="3.40.50.1380:FF:000009">
    <property type="entry name" value="Carbamoyl-phosphate synthase, large subunit"/>
    <property type="match status" value="1"/>
</dbReference>
<dbReference type="STRING" id="56408.A0A1E5RNR6"/>
<dbReference type="PRINTS" id="PR00101">
    <property type="entry name" value="ATCASE"/>
</dbReference>
<protein>
    <submittedName>
        <fullName evidence="24">Protein URA2</fullName>
    </submittedName>
</protein>
<dbReference type="InterPro" id="IPR002474">
    <property type="entry name" value="CarbamoylP_synth_ssu_N"/>
</dbReference>
<keyword evidence="4" id="KW-0597">Phosphoprotein</keyword>
<gene>
    <name evidence="24" type="ORF">AWRI3579_g970</name>
</gene>
<evidence type="ECO:0000256" key="1">
    <source>
        <dbReference type="ARBA" id="ARBA00001947"/>
    </source>
</evidence>